<feature type="compositionally biased region" description="Low complexity" evidence="1">
    <location>
        <begin position="44"/>
        <end position="65"/>
    </location>
</feature>
<dbReference type="EMBL" id="CABP01000121">
    <property type="protein sequence ID" value="CBI05534.1"/>
    <property type="molecule type" value="Genomic_DNA"/>
</dbReference>
<name>E6QEA8_9ZZZZ</name>
<gene>
    <name evidence="2" type="ORF">CARN5_0961</name>
</gene>
<sequence length="65" mass="6135">MSNANNVSSGTLSGNLGNVLGGLLGAASASASPSTQNAGIANISLPVSSPTDPVSPSSTVNLATH</sequence>
<evidence type="ECO:0000313" key="2">
    <source>
        <dbReference type="EMBL" id="CBI05534.1"/>
    </source>
</evidence>
<comment type="caution">
    <text evidence="2">The sequence shown here is derived from an EMBL/GenBank/DDBJ whole genome shotgun (WGS) entry which is preliminary data.</text>
</comment>
<evidence type="ECO:0000256" key="1">
    <source>
        <dbReference type="SAM" id="MobiDB-lite"/>
    </source>
</evidence>
<organism evidence="2">
    <name type="scientific">mine drainage metagenome</name>
    <dbReference type="NCBI Taxonomy" id="410659"/>
    <lineage>
        <taxon>unclassified sequences</taxon>
        <taxon>metagenomes</taxon>
        <taxon>ecological metagenomes</taxon>
    </lineage>
</organism>
<reference evidence="2" key="1">
    <citation type="submission" date="2009-10" db="EMBL/GenBank/DDBJ databases">
        <title>Diversity of trophic interactions inside an arsenic-rich microbial ecosystem.</title>
        <authorList>
            <person name="Bertin P.N."/>
            <person name="Heinrich-Salmeron A."/>
            <person name="Pelletier E."/>
            <person name="Goulhen-Chollet F."/>
            <person name="Arsene-Ploetze F."/>
            <person name="Gallien S."/>
            <person name="Calteau A."/>
            <person name="Vallenet D."/>
            <person name="Casiot C."/>
            <person name="Chane-Woon-Ming B."/>
            <person name="Giloteaux L."/>
            <person name="Barakat M."/>
            <person name="Bonnefoy V."/>
            <person name="Bruneel O."/>
            <person name="Chandler M."/>
            <person name="Cleiss J."/>
            <person name="Duran R."/>
            <person name="Elbaz-Poulichet F."/>
            <person name="Fonknechten N."/>
            <person name="Lauga B."/>
            <person name="Mornico D."/>
            <person name="Ortet P."/>
            <person name="Schaeffer C."/>
            <person name="Siguier P."/>
            <person name="Alexander Thil Smith A."/>
            <person name="Van Dorsselaer A."/>
            <person name="Weissenbach J."/>
            <person name="Medigue C."/>
            <person name="Le Paslier D."/>
        </authorList>
    </citation>
    <scope>NUCLEOTIDE SEQUENCE</scope>
</reference>
<accession>E6QEA8</accession>
<protein>
    <submittedName>
        <fullName evidence="2">Uncharacterized protein</fullName>
    </submittedName>
</protein>
<dbReference type="AlphaFoldDB" id="E6QEA8"/>
<feature type="region of interest" description="Disordered" evidence="1">
    <location>
        <begin position="41"/>
        <end position="65"/>
    </location>
</feature>
<proteinExistence type="predicted"/>